<name>A0ACA9KB42_9GLOM</name>
<dbReference type="Proteomes" id="UP000789366">
    <property type="component" value="Unassembled WGS sequence"/>
</dbReference>
<sequence>MIKIKKQHPIWTYFPSSDITNSHICLKCNHSYPLTVNETVLKNHFMNKHEETWKQIRYSTKIGGRKGKNKQKIVPYNETEEISTPSTINIESNNETLEHLQFEEQFQENYEENQISTRENIIDIYSTNDSNVIRNIKSIELDYGRNSSIEISSDKIKISGK</sequence>
<feature type="non-terminal residue" evidence="1">
    <location>
        <position position="161"/>
    </location>
</feature>
<comment type="caution">
    <text evidence="1">The sequence shown here is derived from an EMBL/GenBank/DDBJ whole genome shotgun (WGS) entry which is preliminary data.</text>
</comment>
<protein>
    <submittedName>
        <fullName evidence="1">783_t:CDS:1</fullName>
    </submittedName>
</protein>
<gene>
    <name evidence="1" type="ORF">SPELUC_LOCUS1367</name>
</gene>
<evidence type="ECO:0000313" key="2">
    <source>
        <dbReference type="Proteomes" id="UP000789366"/>
    </source>
</evidence>
<reference evidence="1" key="1">
    <citation type="submission" date="2021-06" db="EMBL/GenBank/DDBJ databases">
        <authorList>
            <person name="Kallberg Y."/>
            <person name="Tangrot J."/>
            <person name="Rosling A."/>
        </authorList>
    </citation>
    <scope>NUCLEOTIDE SEQUENCE</scope>
    <source>
        <strain evidence="1">28 12/20/2015</strain>
    </source>
</reference>
<evidence type="ECO:0000313" key="1">
    <source>
        <dbReference type="EMBL" id="CAG8463546.1"/>
    </source>
</evidence>
<accession>A0ACA9KB42</accession>
<dbReference type="EMBL" id="CAJVPW010000725">
    <property type="protein sequence ID" value="CAG8463546.1"/>
    <property type="molecule type" value="Genomic_DNA"/>
</dbReference>
<keyword evidence="2" id="KW-1185">Reference proteome</keyword>
<proteinExistence type="predicted"/>
<organism evidence="1 2">
    <name type="scientific">Cetraspora pellucida</name>
    <dbReference type="NCBI Taxonomy" id="1433469"/>
    <lineage>
        <taxon>Eukaryota</taxon>
        <taxon>Fungi</taxon>
        <taxon>Fungi incertae sedis</taxon>
        <taxon>Mucoromycota</taxon>
        <taxon>Glomeromycotina</taxon>
        <taxon>Glomeromycetes</taxon>
        <taxon>Diversisporales</taxon>
        <taxon>Gigasporaceae</taxon>
        <taxon>Cetraspora</taxon>
    </lineage>
</organism>